<feature type="chain" id="PRO_5025360171" description="Selenoprotein P N-terminal domain-containing protein" evidence="6">
    <location>
        <begin position="20"/>
        <end position="176"/>
    </location>
</feature>
<dbReference type="GO" id="GO:0005576">
    <property type="term" value="C:extracellular region"/>
    <property type="evidence" value="ECO:0007669"/>
    <property type="project" value="UniProtKB-SubCell"/>
</dbReference>
<evidence type="ECO:0000256" key="5">
    <source>
        <dbReference type="ARBA" id="ARBA00023180"/>
    </source>
</evidence>
<feature type="signal peptide" evidence="6">
    <location>
        <begin position="1"/>
        <end position="19"/>
    </location>
</feature>
<dbReference type="Ensembl" id="ENSTRUT00000038703.3">
    <property type="protein sequence ID" value="ENSTRUP00000038564.3"/>
    <property type="gene ID" value="ENSTRUG00000015095.3"/>
</dbReference>
<reference evidence="8 9" key="1">
    <citation type="journal article" date="2011" name="Genome Biol. Evol.">
        <title>Integration of the genetic map and genome assembly of fugu facilitates insights into distinct features of genome evolution in teleosts and mammals.</title>
        <authorList>
            <person name="Kai W."/>
            <person name="Kikuchi K."/>
            <person name="Tohari S."/>
            <person name="Chew A.K."/>
            <person name="Tay A."/>
            <person name="Fujiwara A."/>
            <person name="Hosoya S."/>
            <person name="Suetake H."/>
            <person name="Naruse K."/>
            <person name="Brenner S."/>
            <person name="Suzuki Y."/>
            <person name="Venkatesh B."/>
        </authorList>
    </citation>
    <scope>NUCLEOTIDE SEQUENCE [LARGE SCALE GENOMIC DNA]</scope>
</reference>
<evidence type="ECO:0000313" key="8">
    <source>
        <dbReference type="Ensembl" id="ENSTRUP00000038564.3"/>
    </source>
</evidence>
<dbReference type="PANTHER" id="PTHR10105:SF3">
    <property type="entry name" value="SELENOPROTEIN P"/>
    <property type="match status" value="1"/>
</dbReference>
<keyword evidence="2" id="KW-0964">Secreted</keyword>
<evidence type="ECO:0000313" key="9">
    <source>
        <dbReference type="Proteomes" id="UP000005226"/>
    </source>
</evidence>
<accession>H2UNP3</accession>
<evidence type="ECO:0000256" key="6">
    <source>
        <dbReference type="SAM" id="SignalP"/>
    </source>
</evidence>
<evidence type="ECO:0000256" key="1">
    <source>
        <dbReference type="ARBA" id="ARBA00004613"/>
    </source>
</evidence>
<evidence type="ECO:0000256" key="3">
    <source>
        <dbReference type="ARBA" id="ARBA00022729"/>
    </source>
</evidence>
<evidence type="ECO:0000256" key="4">
    <source>
        <dbReference type="ARBA" id="ARBA00022933"/>
    </source>
</evidence>
<gene>
    <name evidence="8" type="primary">selenop</name>
</gene>
<dbReference type="AlphaFoldDB" id="H2UNP3"/>
<dbReference type="InterPro" id="IPR037941">
    <property type="entry name" value="SeP"/>
</dbReference>
<organism evidence="8 9">
    <name type="scientific">Takifugu rubripes</name>
    <name type="common">Japanese pufferfish</name>
    <name type="synonym">Fugu rubripes</name>
    <dbReference type="NCBI Taxonomy" id="31033"/>
    <lineage>
        <taxon>Eukaryota</taxon>
        <taxon>Metazoa</taxon>
        <taxon>Chordata</taxon>
        <taxon>Craniata</taxon>
        <taxon>Vertebrata</taxon>
        <taxon>Euteleostomi</taxon>
        <taxon>Actinopterygii</taxon>
        <taxon>Neopterygii</taxon>
        <taxon>Teleostei</taxon>
        <taxon>Neoteleostei</taxon>
        <taxon>Acanthomorphata</taxon>
        <taxon>Eupercaria</taxon>
        <taxon>Tetraodontiformes</taxon>
        <taxon>Tetradontoidea</taxon>
        <taxon>Tetraodontidae</taxon>
        <taxon>Takifugu</taxon>
    </lineage>
</organism>
<keyword evidence="3 6" id="KW-0732">Signal</keyword>
<evidence type="ECO:0000259" key="7">
    <source>
        <dbReference type="Pfam" id="PF04592"/>
    </source>
</evidence>
<dbReference type="STRING" id="31033.ENSTRUP00000084040"/>
<feature type="domain" description="Selenoprotein P N-terminal" evidence="7">
    <location>
        <begin position="23"/>
        <end position="169"/>
    </location>
</feature>
<dbReference type="GO" id="GO:0008430">
    <property type="term" value="F:selenium binding"/>
    <property type="evidence" value="ECO:0007669"/>
    <property type="project" value="InterPro"/>
</dbReference>
<dbReference type="GO" id="GO:0001887">
    <property type="term" value="P:selenium compound metabolic process"/>
    <property type="evidence" value="ECO:0007669"/>
    <property type="project" value="TreeGrafter"/>
</dbReference>
<dbReference type="InterPro" id="IPR007671">
    <property type="entry name" value="Selenoprotein-P_N"/>
</dbReference>
<keyword evidence="5" id="KW-0325">Glycoprotein</keyword>
<dbReference type="eggNOG" id="ENOG502QWRU">
    <property type="taxonomic scope" value="Eukaryota"/>
</dbReference>
<name>H2UNP3_TAKRU</name>
<dbReference type="HOGENOM" id="CLU_064314_1_1_1"/>
<keyword evidence="9" id="KW-1185">Reference proteome</keyword>
<protein>
    <recommendedName>
        <fullName evidence="7">Selenoprotein P N-terminal domain-containing protein</fullName>
    </recommendedName>
</protein>
<dbReference type="Pfam" id="PF04592">
    <property type="entry name" value="SelP_N"/>
    <property type="match status" value="1"/>
</dbReference>
<keyword evidence="4" id="KW-0712">Selenocysteine</keyword>
<reference evidence="8" key="3">
    <citation type="submission" date="2025-09" db="UniProtKB">
        <authorList>
            <consortium name="Ensembl"/>
        </authorList>
    </citation>
    <scope>IDENTIFICATION</scope>
</reference>
<reference evidence="8" key="2">
    <citation type="submission" date="2025-08" db="UniProtKB">
        <authorList>
            <consortium name="Ensembl"/>
        </authorList>
    </citation>
    <scope>IDENTIFICATION</scope>
</reference>
<comment type="subcellular location">
    <subcellularLocation>
        <location evidence="1">Secreted</location>
    </subcellularLocation>
</comment>
<sequence>MRACLGLLLALCMLHGGGAESEGDGPRCQLPPVWKIGDLEPMKEAMGHVTVVALLEMDSLRQRLENQGLRDVVYMVVSHQGAHAPGLHAMLAQKLTEHISLYKQDEALPDVWQTLGGNNNDFFIYDRCGRLTHRISLPYSIIGHGHVERAVKDTYCNSLCGECTHEGESRCKLALP</sequence>
<evidence type="ECO:0000256" key="2">
    <source>
        <dbReference type="ARBA" id="ARBA00022525"/>
    </source>
</evidence>
<proteinExistence type="predicted"/>
<dbReference type="Proteomes" id="UP000005226">
    <property type="component" value="Chromosome 21"/>
</dbReference>
<dbReference type="GeneTree" id="ENSGT00510000049326"/>
<dbReference type="PANTHER" id="PTHR10105">
    <property type="entry name" value="SELENOPROTEIN P"/>
    <property type="match status" value="1"/>
</dbReference>